<dbReference type="PANTHER" id="PTHR33570:SF2">
    <property type="entry name" value="CARBOXYMUCONOLACTONE DECARBOXYLASE-LIKE DOMAIN-CONTAINING PROTEIN"/>
    <property type="match status" value="1"/>
</dbReference>
<keyword evidence="3" id="KW-1185">Reference proteome</keyword>
<dbReference type="InterPro" id="IPR003779">
    <property type="entry name" value="CMD-like"/>
</dbReference>
<dbReference type="SUPFAM" id="SSF69118">
    <property type="entry name" value="AhpD-like"/>
    <property type="match status" value="1"/>
</dbReference>
<dbReference type="InterPro" id="IPR052512">
    <property type="entry name" value="4CMD/NDH-1_regulator"/>
</dbReference>
<feature type="domain" description="Carboxymuconolactone decarboxylase-like" evidence="1">
    <location>
        <begin position="24"/>
        <end position="102"/>
    </location>
</feature>
<evidence type="ECO:0000259" key="1">
    <source>
        <dbReference type="Pfam" id="PF02627"/>
    </source>
</evidence>
<sequence>MQDRATYDATVPGLEALAPGFADWMITSLFGGTYQRGVLSLRERQIATLAALAALGSVEPQLVGHVRTALRLGLSREEVVEVFVHLAPYVGTPRALAALRSAATGTGTGNGTGEAS</sequence>
<gene>
    <name evidence="2" type="ORF">G9H71_17925</name>
</gene>
<accession>A0ABX0H2K7</accession>
<proteinExistence type="predicted"/>
<comment type="caution">
    <text evidence="2">The sequence shown here is derived from an EMBL/GenBank/DDBJ whole genome shotgun (WGS) entry which is preliminary data.</text>
</comment>
<dbReference type="EMBL" id="JAANNP010000044">
    <property type="protein sequence ID" value="NHC15663.1"/>
    <property type="molecule type" value="Genomic_DNA"/>
</dbReference>
<name>A0ABX0H2K7_9ACTN</name>
<dbReference type="InterPro" id="IPR029032">
    <property type="entry name" value="AhpD-like"/>
</dbReference>
<dbReference type="Gene3D" id="1.20.1290.10">
    <property type="entry name" value="AhpD-like"/>
    <property type="match status" value="1"/>
</dbReference>
<organism evidence="2 3">
    <name type="scientific">Motilibacter deserti</name>
    <dbReference type="NCBI Taxonomy" id="2714956"/>
    <lineage>
        <taxon>Bacteria</taxon>
        <taxon>Bacillati</taxon>
        <taxon>Actinomycetota</taxon>
        <taxon>Actinomycetes</taxon>
        <taxon>Motilibacterales</taxon>
        <taxon>Motilibacteraceae</taxon>
        <taxon>Motilibacter</taxon>
    </lineage>
</organism>
<dbReference type="Pfam" id="PF02627">
    <property type="entry name" value="CMD"/>
    <property type="match status" value="1"/>
</dbReference>
<evidence type="ECO:0000313" key="3">
    <source>
        <dbReference type="Proteomes" id="UP000800981"/>
    </source>
</evidence>
<dbReference type="Proteomes" id="UP000800981">
    <property type="component" value="Unassembled WGS sequence"/>
</dbReference>
<dbReference type="PANTHER" id="PTHR33570">
    <property type="entry name" value="4-CARBOXYMUCONOLACTONE DECARBOXYLASE FAMILY PROTEIN"/>
    <property type="match status" value="1"/>
</dbReference>
<protein>
    <submittedName>
        <fullName evidence="2">Carboxymuconolactone decarboxylase family protein</fullName>
    </submittedName>
</protein>
<reference evidence="2 3" key="1">
    <citation type="submission" date="2020-03" db="EMBL/GenBank/DDBJ databases">
        <title>Two novel Motilibacter sp.</title>
        <authorList>
            <person name="Liu S."/>
        </authorList>
    </citation>
    <scope>NUCLEOTIDE SEQUENCE [LARGE SCALE GENOMIC DNA]</scope>
    <source>
        <strain evidence="2 3">E257</strain>
    </source>
</reference>
<evidence type="ECO:0000313" key="2">
    <source>
        <dbReference type="EMBL" id="NHC15663.1"/>
    </source>
</evidence>